<dbReference type="OrthoDB" id="3309592at2759"/>
<gene>
    <name evidence="1" type="ORF">M407DRAFT_19328</name>
</gene>
<name>A0A0C3LCD2_9AGAM</name>
<organism evidence="1 2">
    <name type="scientific">Tulasnella calospora MUT 4182</name>
    <dbReference type="NCBI Taxonomy" id="1051891"/>
    <lineage>
        <taxon>Eukaryota</taxon>
        <taxon>Fungi</taxon>
        <taxon>Dikarya</taxon>
        <taxon>Basidiomycota</taxon>
        <taxon>Agaricomycotina</taxon>
        <taxon>Agaricomycetes</taxon>
        <taxon>Cantharellales</taxon>
        <taxon>Tulasnellaceae</taxon>
        <taxon>Tulasnella</taxon>
    </lineage>
</organism>
<protein>
    <submittedName>
        <fullName evidence="1">Uncharacterized protein</fullName>
    </submittedName>
</protein>
<reference evidence="2" key="2">
    <citation type="submission" date="2015-01" db="EMBL/GenBank/DDBJ databases">
        <title>Evolutionary Origins and Diversification of the Mycorrhizal Mutualists.</title>
        <authorList>
            <consortium name="DOE Joint Genome Institute"/>
            <consortium name="Mycorrhizal Genomics Consortium"/>
            <person name="Kohler A."/>
            <person name="Kuo A."/>
            <person name="Nagy L.G."/>
            <person name="Floudas D."/>
            <person name="Copeland A."/>
            <person name="Barry K.W."/>
            <person name="Cichocki N."/>
            <person name="Veneault-Fourrey C."/>
            <person name="LaButti K."/>
            <person name="Lindquist E.A."/>
            <person name="Lipzen A."/>
            <person name="Lundell T."/>
            <person name="Morin E."/>
            <person name="Murat C."/>
            <person name="Riley R."/>
            <person name="Ohm R."/>
            <person name="Sun H."/>
            <person name="Tunlid A."/>
            <person name="Henrissat B."/>
            <person name="Grigoriev I.V."/>
            <person name="Hibbett D.S."/>
            <person name="Martin F."/>
        </authorList>
    </citation>
    <scope>NUCLEOTIDE SEQUENCE [LARGE SCALE GENOMIC DNA]</scope>
    <source>
        <strain evidence="2">MUT 4182</strain>
    </source>
</reference>
<dbReference type="AlphaFoldDB" id="A0A0C3LCD2"/>
<dbReference type="EMBL" id="KN822961">
    <property type="protein sequence ID" value="KIO31583.1"/>
    <property type="molecule type" value="Genomic_DNA"/>
</dbReference>
<evidence type="ECO:0000313" key="2">
    <source>
        <dbReference type="Proteomes" id="UP000054248"/>
    </source>
</evidence>
<sequence length="152" mass="17974">MYIKPPNHNGPGRYETRFRRHGKTFTVLDTYAERGIEVPVNNSKPTSEIVSLIASRQRLDFIRSNLNNRGVFGRILSRICQTLEDPVNMLILPNQTMKPFRVYPARYPEYVIIADHREMAEREGDDSPYYWMRIEWLLHDFNVAHFVNWSAM</sequence>
<accession>A0A0C3LCD2</accession>
<proteinExistence type="predicted"/>
<dbReference type="HOGENOM" id="CLU_1723663_0_0_1"/>
<reference evidence="1 2" key="1">
    <citation type="submission" date="2014-04" db="EMBL/GenBank/DDBJ databases">
        <authorList>
            <consortium name="DOE Joint Genome Institute"/>
            <person name="Kuo A."/>
            <person name="Girlanda M."/>
            <person name="Perotto S."/>
            <person name="Kohler A."/>
            <person name="Nagy L.G."/>
            <person name="Floudas D."/>
            <person name="Copeland A."/>
            <person name="Barry K.W."/>
            <person name="Cichocki N."/>
            <person name="Veneault-Fourrey C."/>
            <person name="LaButti K."/>
            <person name="Lindquist E.A."/>
            <person name="Lipzen A."/>
            <person name="Lundell T."/>
            <person name="Morin E."/>
            <person name="Murat C."/>
            <person name="Sun H."/>
            <person name="Tunlid A."/>
            <person name="Henrissat B."/>
            <person name="Grigoriev I.V."/>
            <person name="Hibbett D.S."/>
            <person name="Martin F."/>
            <person name="Nordberg H.P."/>
            <person name="Cantor M.N."/>
            <person name="Hua S.X."/>
        </authorList>
    </citation>
    <scope>NUCLEOTIDE SEQUENCE [LARGE SCALE GENOMIC DNA]</scope>
    <source>
        <strain evidence="1 2">MUT 4182</strain>
    </source>
</reference>
<dbReference type="Proteomes" id="UP000054248">
    <property type="component" value="Unassembled WGS sequence"/>
</dbReference>
<evidence type="ECO:0000313" key="1">
    <source>
        <dbReference type="EMBL" id="KIO31583.1"/>
    </source>
</evidence>
<keyword evidence="2" id="KW-1185">Reference proteome</keyword>